<dbReference type="InterPro" id="IPR011583">
    <property type="entry name" value="Chitinase_II/V-like_cat"/>
</dbReference>
<dbReference type="EMBL" id="KZ805458">
    <property type="protein sequence ID" value="PVH96650.1"/>
    <property type="molecule type" value="Genomic_DNA"/>
</dbReference>
<dbReference type="PANTHER" id="PTHR11177">
    <property type="entry name" value="CHITINASE"/>
    <property type="match status" value="1"/>
</dbReference>
<feature type="chain" id="PRO_5016026287" description="chitinase" evidence="13">
    <location>
        <begin position="25"/>
        <end position="522"/>
    </location>
</feature>
<evidence type="ECO:0000256" key="8">
    <source>
        <dbReference type="ARBA" id="ARBA00023277"/>
    </source>
</evidence>
<dbReference type="GO" id="GO:0000272">
    <property type="term" value="P:polysaccharide catabolic process"/>
    <property type="evidence" value="ECO:0007669"/>
    <property type="project" value="UniProtKB-KW"/>
</dbReference>
<dbReference type="InterPro" id="IPR050314">
    <property type="entry name" value="Glycosyl_Hydrlase_18"/>
</dbReference>
<evidence type="ECO:0000256" key="2">
    <source>
        <dbReference type="ARBA" id="ARBA00004613"/>
    </source>
</evidence>
<dbReference type="AlphaFoldDB" id="A0A2V1DEW6"/>
<dbReference type="SUPFAM" id="SSF51445">
    <property type="entry name" value="(Trans)glycosidases"/>
    <property type="match status" value="1"/>
</dbReference>
<evidence type="ECO:0000256" key="3">
    <source>
        <dbReference type="ARBA" id="ARBA00008682"/>
    </source>
</evidence>
<dbReference type="GO" id="GO:0008843">
    <property type="term" value="F:endochitinase activity"/>
    <property type="evidence" value="ECO:0007669"/>
    <property type="project" value="UniProtKB-EC"/>
</dbReference>
<evidence type="ECO:0000256" key="9">
    <source>
        <dbReference type="ARBA" id="ARBA00023295"/>
    </source>
</evidence>
<proteinExistence type="inferred from homology"/>
<keyword evidence="10" id="KW-0624">Polysaccharide degradation</keyword>
<reference evidence="15 16" key="1">
    <citation type="journal article" date="2018" name="Sci. Rep.">
        <title>Comparative genomics provides insights into the lifestyle and reveals functional heterogeneity of dark septate endophytic fungi.</title>
        <authorList>
            <person name="Knapp D.G."/>
            <person name="Nemeth J.B."/>
            <person name="Barry K."/>
            <person name="Hainaut M."/>
            <person name="Henrissat B."/>
            <person name="Johnson J."/>
            <person name="Kuo A."/>
            <person name="Lim J.H.P."/>
            <person name="Lipzen A."/>
            <person name="Nolan M."/>
            <person name="Ohm R.A."/>
            <person name="Tamas L."/>
            <person name="Grigoriev I.V."/>
            <person name="Spatafora J.W."/>
            <person name="Nagy L.G."/>
            <person name="Kovacs G.M."/>
        </authorList>
    </citation>
    <scope>NUCLEOTIDE SEQUENCE [LARGE SCALE GENOMIC DNA]</scope>
    <source>
        <strain evidence="15 16">DSE2036</strain>
    </source>
</reference>
<organism evidence="15 16">
    <name type="scientific">Periconia macrospinosa</name>
    <dbReference type="NCBI Taxonomy" id="97972"/>
    <lineage>
        <taxon>Eukaryota</taxon>
        <taxon>Fungi</taxon>
        <taxon>Dikarya</taxon>
        <taxon>Ascomycota</taxon>
        <taxon>Pezizomycotina</taxon>
        <taxon>Dothideomycetes</taxon>
        <taxon>Pleosporomycetidae</taxon>
        <taxon>Pleosporales</taxon>
        <taxon>Massarineae</taxon>
        <taxon>Periconiaceae</taxon>
        <taxon>Periconia</taxon>
    </lineage>
</organism>
<feature type="region of interest" description="Disordered" evidence="12">
    <location>
        <begin position="53"/>
        <end position="73"/>
    </location>
</feature>
<comment type="subcellular location">
    <subcellularLocation>
        <location evidence="2">Secreted</location>
    </subcellularLocation>
</comment>
<evidence type="ECO:0000259" key="14">
    <source>
        <dbReference type="PROSITE" id="PS51910"/>
    </source>
</evidence>
<keyword evidence="9 11" id="KW-0326">Glycosidase</keyword>
<evidence type="ECO:0000256" key="13">
    <source>
        <dbReference type="SAM" id="SignalP"/>
    </source>
</evidence>
<evidence type="ECO:0000256" key="5">
    <source>
        <dbReference type="ARBA" id="ARBA00022525"/>
    </source>
</evidence>
<dbReference type="SUPFAM" id="SSF54556">
    <property type="entry name" value="Chitinase insertion domain"/>
    <property type="match status" value="1"/>
</dbReference>
<dbReference type="Proteomes" id="UP000244855">
    <property type="component" value="Unassembled WGS sequence"/>
</dbReference>
<evidence type="ECO:0000256" key="12">
    <source>
        <dbReference type="SAM" id="MobiDB-lite"/>
    </source>
</evidence>
<keyword evidence="13" id="KW-0732">Signal</keyword>
<dbReference type="FunFam" id="3.10.50.10:FF:000005">
    <property type="entry name" value="Endochitinase B1"/>
    <property type="match status" value="1"/>
</dbReference>
<dbReference type="GO" id="GO:0008061">
    <property type="term" value="F:chitin binding"/>
    <property type="evidence" value="ECO:0007669"/>
    <property type="project" value="InterPro"/>
</dbReference>
<sequence>MPPVARIFSMLIYGLIFIVPIVPAQQPPKGCSWCIKAENQLLELQQQISKLTARTTPPAPNKNTHGTSNKPTTTIRKTSTRYITKTVGGQYTVHTSTRTTVPTTKTRPIITHPKPSIMPNEGYRSVAYFVNWGIYGRKYFPQTIPVDKLTHVLYAFGDNRPDGEVILTDKWSDVDIHYDGDSWNDQGNNLYGNLKQLNLLKKKNRNLKVLLSIGGWTYAHEQKHFDAPAATPQGRKTFADSCVKLIKDLGFDGIDIDWEYPQNPEQGQQLLLLLQEIRRAMDAYADKLAAEAGERPHFVLSIAAPAGESNYKNMPLGALAQVLDFINLMAYDYSGSWDPHAGHQANLYHSSSNPNSTPFNTASVIDVYTAQGVPPSKIVLGMPLYGRAFANTDGLGKPYQGGGQGSWEAGVWDYKALPQPGAAEHTDPEAGASYSYDASSRTLVSYDNLDMVKRKARFVRERGLGGAMWWELSGDRQDKGSLVASVANDLGGPDGSQLEHKANCITYPHSQYENLKGGFPNN</sequence>
<dbReference type="FunFam" id="3.20.20.80:FF:000075">
    <property type="entry name" value="Sporulation-specific chitinase"/>
    <property type="match status" value="1"/>
</dbReference>
<dbReference type="InterPro" id="IPR017853">
    <property type="entry name" value="GH"/>
</dbReference>
<dbReference type="InterPro" id="IPR029070">
    <property type="entry name" value="Chitinase_insertion_sf"/>
</dbReference>
<dbReference type="PROSITE" id="PS01095">
    <property type="entry name" value="GH18_1"/>
    <property type="match status" value="1"/>
</dbReference>
<feature type="domain" description="GH18" evidence="14">
    <location>
        <begin position="123"/>
        <end position="493"/>
    </location>
</feature>
<gene>
    <name evidence="15" type="ORF">DM02DRAFT_658990</name>
</gene>
<dbReference type="PANTHER" id="PTHR11177:SF365">
    <property type="entry name" value="ENDOCHITINASE B"/>
    <property type="match status" value="1"/>
</dbReference>
<evidence type="ECO:0000256" key="10">
    <source>
        <dbReference type="ARBA" id="ARBA00023326"/>
    </source>
</evidence>
<keyword evidence="7" id="KW-0146">Chitin degradation</keyword>
<dbReference type="GO" id="GO:0006032">
    <property type="term" value="P:chitin catabolic process"/>
    <property type="evidence" value="ECO:0007669"/>
    <property type="project" value="UniProtKB-KW"/>
</dbReference>
<dbReference type="GO" id="GO:0005576">
    <property type="term" value="C:extracellular region"/>
    <property type="evidence" value="ECO:0007669"/>
    <property type="project" value="UniProtKB-SubCell"/>
</dbReference>
<dbReference type="InterPro" id="IPR001579">
    <property type="entry name" value="Glyco_hydro_18_chit_AS"/>
</dbReference>
<evidence type="ECO:0000256" key="11">
    <source>
        <dbReference type="RuleBase" id="RU000489"/>
    </source>
</evidence>
<accession>A0A2V1DEW6</accession>
<dbReference type="CDD" id="cd06548">
    <property type="entry name" value="GH18_chitinase"/>
    <property type="match status" value="1"/>
</dbReference>
<protein>
    <recommendedName>
        <fullName evidence="4">chitinase</fullName>
        <ecNumber evidence="4">3.2.1.14</ecNumber>
    </recommendedName>
</protein>
<comment type="similarity">
    <text evidence="3">Belongs to the glycosyl hydrolase 18 family. Chitinase class V subfamily.</text>
</comment>
<dbReference type="Pfam" id="PF00704">
    <property type="entry name" value="Glyco_hydro_18"/>
    <property type="match status" value="1"/>
</dbReference>
<dbReference type="SMART" id="SM00636">
    <property type="entry name" value="Glyco_18"/>
    <property type="match status" value="1"/>
</dbReference>
<keyword evidence="6 11" id="KW-0378">Hydrolase</keyword>
<name>A0A2V1DEW6_9PLEO</name>
<keyword evidence="5" id="KW-0964">Secreted</keyword>
<dbReference type="STRING" id="97972.A0A2V1DEW6"/>
<evidence type="ECO:0000256" key="1">
    <source>
        <dbReference type="ARBA" id="ARBA00000822"/>
    </source>
</evidence>
<dbReference type="PROSITE" id="PS51910">
    <property type="entry name" value="GH18_2"/>
    <property type="match status" value="1"/>
</dbReference>
<dbReference type="Gene3D" id="3.20.20.80">
    <property type="entry name" value="Glycosidases"/>
    <property type="match status" value="1"/>
</dbReference>
<evidence type="ECO:0000313" key="16">
    <source>
        <dbReference type="Proteomes" id="UP000244855"/>
    </source>
</evidence>
<dbReference type="Gene3D" id="3.10.50.10">
    <property type="match status" value="1"/>
</dbReference>
<dbReference type="OrthoDB" id="76388at2759"/>
<evidence type="ECO:0000256" key="7">
    <source>
        <dbReference type="ARBA" id="ARBA00023024"/>
    </source>
</evidence>
<evidence type="ECO:0000256" key="4">
    <source>
        <dbReference type="ARBA" id="ARBA00012729"/>
    </source>
</evidence>
<comment type="catalytic activity">
    <reaction evidence="1">
        <text>Random endo-hydrolysis of N-acetyl-beta-D-glucosaminide (1-&gt;4)-beta-linkages in chitin and chitodextrins.</text>
        <dbReference type="EC" id="3.2.1.14"/>
    </reaction>
</comment>
<feature type="signal peptide" evidence="13">
    <location>
        <begin position="1"/>
        <end position="24"/>
    </location>
</feature>
<dbReference type="InterPro" id="IPR001223">
    <property type="entry name" value="Glyco_hydro18_cat"/>
</dbReference>
<dbReference type="EC" id="3.2.1.14" evidence="4"/>
<keyword evidence="16" id="KW-1185">Reference proteome</keyword>
<evidence type="ECO:0000313" key="15">
    <source>
        <dbReference type="EMBL" id="PVH96650.1"/>
    </source>
</evidence>
<evidence type="ECO:0000256" key="6">
    <source>
        <dbReference type="ARBA" id="ARBA00022801"/>
    </source>
</evidence>
<keyword evidence="8" id="KW-0119">Carbohydrate metabolism</keyword>